<evidence type="ECO:0000256" key="1">
    <source>
        <dbReference type="PROSITE-ProRule" id="PRU00339"/>
    </source>
</evidence>
<feature type="repeat" description="TPR" evidence="1">
    <location>
        <begin position="356"/>
        <end position="389"/>
    </location>
</feature>
<dbReference type="PROSITE" id="PS50005">
    <property type="entry name" value="TPR"/>
    <property type="match status" value="1"/>
</dbReference>
<dbReference type="InterPro" id="IPR019734">
    <property type="entry name" value="TPR_rpt"/>
</dbReference>
<dbReference type="AlphaFoldDB" id="A0A5P6P1C7"/>
<dbReference type="EMBL" id="CP044543">
    <property type="protein sequence ID" value="QFI72071.1"/>
    <property type="molecule type" value="Genomic_DNA"/>
</dbReference>
<organism evidence="3 4">
    <name type="scientific">Bradyrhizobium betae</name>
    <dbReference type="NCBI Taxonomy" id="244734"/>
    <lineage>
        <taxon>Bacteria</taxon>
        <taxon>Pseudomonadati</taxon>
        <taxon>Pseudomonadota</taxon>
        <taxon>Alphaproteobacteria</taxon>
        <taxon>Hyphomicrobiales</taxon>
        <taxon>Nitrobacteraceae</taxon>
        <taxon>Bradyrhizobium</taxon>
    </lineage>
</organism>
<accession>A0A5P6P1C7</accession>
<keyword evidence="2" id="KW-1133">Transmembrane helix</keyword>
<evidence type="ECO:0000313" key="4">
    <source>
        <dbReference type="Proteomes" id="UP000325641"/>
    </source>
</evidence>
<dbReference type="PANTHER" id="PTHR12558:SF13">
    <property type="entry name" value="CELL DIVISION CYCLE PROTEIN 27 HOMOLOG"/>
    <property type="match status" value="1"/>
</dbReference>
<dbReference type="Pfam" id="PF13424">
    <property type="entry name" value="TPR_12"/>
    <property type="match status" value="1"/>
</dbReference>
<evidence type="ECO:0000313" key="3">
    <source>
        <dbReference type="EMBL" id="QFI72071.1"/>
    </source>
</evidence>
<sequence>MTENSDAKEEFSSRTEKPAMSWLRSLKSFVVRYKPRVQRLGTFMATIAALGAVLGGLTGYWSAYKTVTYDLLGIQKPVSPHVEPDPKVQRNSIAVLPFAVLGDPAHEYLGAAISNSLTNDLSFRVPGLFIVGVDSALSYAKRSAGPPQLGRELGVQYLLLGAVQRSSGRIRVDARLVESQSSKQLWAEKFEGADDDLFQLQDFISSRIANSFGVALLRQSTIDAERRRATPEITDLILRAQAEFLLNNRSLVSLAAAESLYRQALELEQNNSDALIGLGNLLAVRLSLYRFSLKMTPDQLAAAVADARNFLDRGLILNPRSAIAHNGKGRLYAVEGKPIESLREHEMARSVDPNYAVNYHNLGAVELSLGKPQKALEYLEEAILRSPRDPAIGIIQMHMARAYVLLGRWDDAIEAATKAMVSPTDMATVQLNLAAAYAEKGQLDSARSALLQTKELRPGISISALRAANEPAYTELAQKTLFEGLRKAGLTED</sequence>
<name>A0A5P6P1C7_9BRAD</name>
<dbReference type="KEGG" id="bbet:F8237_06535"/>
<dbReference type="InterPro" id="IPR011990">
    <property type="entry name" value="TPR-like_helical_dom_sf"/>
</dbReference>
<dbReference type="Proteomes" id="UP000325641">
    <property type="component" value="Chromosome"/>
</dbReference>
<feature type="transmembrane region" description="Helical" evidence="2">
    <location>
        <begin position="40"/>
        <end position="61"/>
    </location>
</feature>
<proteinExistence type="predicted"/>
<gene>
    <name evidence="3" type="ORF">F8237_06535</name>
</gene>
<dbReference type="SMART" id="SM00028">
    <property type="entry name" value="TPR"/>
    <property type="match status" value="5"/>
</dbReference>
<reference evidence="4" key="1">
    <citation type="submission" date="2019-10" db="EMBL/GenBank/DDBJ databases">
        <title>Complete Genome Sequence of Bradyrhizobium betae type strain PL7HG1T.</title>
        <authorList>
            <person name="Bromfield E.S.P."/>
            <person name="Cloutier S."/>
        </authorList>
    </citation>
    <scope>NUCLEOTIDE SEQUENCE [LARGE SCALE GENOMIC DNA]</scope>
    <source>
        <strain evidence="4">PL7HG1</strain>
    </source>
</reference>
<dbReference type="Gene3D" id="3.40.50.10070">
    <property type="entry name" value="TolB, N-terminal domain"/>
    <property type="match status" value="1"/>
</dbReference>
<keyword evidence="2" id="KW-0472">Membrane</keyword>
<dbReference type="Gene3D" id="1.25.40.10">
    <property type="entry name" value="Tetratricopeptide repeat domain"/>
    <property type="match status" value="1"/>
</dbReference>
<evidence type="ECO:0000256" key="2">
    <source>
        <dbReference type="SAM" id="Phobius"/>
    </source>
</evidence>
<keyword evidence="1" id="KW-0802">TPR repeat</keyword>
<keyword evidence="2" id="KW-0812">Transmembrane</keyword>
<dbReference type="SUPFAM" id="SSF48452">
    <property type="entry name" value="TPR-like"/>
    <property type="match status" value="1"/>
</dbReference>
<dbReference type="PANTHER" id="PTHR12558">
    <property type="entry name" value="CELL DIVISION CYCLE 16,23,27"/>
    <property type="match status" value="1"/>
</dbReference>
<dbReference type="OrthoDB" id="105971at2"/>
<protein>
    <submittedName>
        <fullName evidence="3">Tetratricopeptide repeat protein</fullName>
    </submittedName>
</protein>